<protein>
    <submittedName>
        <fullName evidence="7">Transcriptional activator domain-containing protein</fullName>
    </submittedName>
</protein>
<dbReference type="AlphaFoldDB" id="W0RFG2"/>
<feature type="repeat" description="TPR" evidence="3">
    <location>
        <begin position="712"/>
        <end position="745"/>
    </location>
</feature>
<dbReference type="GO" id="GO:0006355">
    <property type="term" value="P:regulation of DNA-templated transcription"/>
    <property type="evidence" value="ECO:0007669"/>
    <property type="project" value="InterPro"/>
</dbReference>
<keyword evidence="2" id="KW-0238">DNA-binding</keyword>
<evidence type="ECO:0000259" key="5">
    <source>
        <dbReference type="SMART" id="SM00862"/>
    </source>
</evidence>
<feature type="domain" description="OmpR/PhoB-type" evidence="5">
    <location>
        <begin position="41"/>
        <end position="112"/>
    </location>
</feature>
<evidence type="ECO:0000256" key="1">
    <source>
        <dbReference type="ARBA" id="ARBA00005820"/>
    </source>
</evidence>
<dbReference type="Gene3D" id="1.25.40.10">
    <property type="entry name" value="Tetratricopeptide repeat domain"/>
    <property type="match status" value="4"/>
</dbReference>
<evidence type="ECO:0000256" key="4">
    <source>
        <dbReference type="SAM" id="MobiDB-lite"/>
    </source>
</evidence>
<dbReference type="Proteomes" id="UP000019151">
    <property type="component" value="Chromosome"/>
</dbReference>
<accession>W0RFG2</accession>
<dbReference type="GO" id="GO:0000160">
    <property type="term" value="P:phosphorelay signal transduction system"/>
    <property type="evidence" value="ECO:0007669"/>
    <property type="project" value="InterPro"/>
</dbReference>
<dbReference type="eggNOG" id="COG3629">
    <property type="taxonomic scope" value="Bacteria"/>
</dbReference>
<keyword evidence="8" id="KW-1185">Reference proteome</keyword>
<organism evidence="7 8">
    <name type="scientific">Gemmatirosa kalamazoonensis</name>
    <dbReference type="NCBI Taxonomy" id="861299"/>
    <lineage>
        <taxon>Bacteria</taxon>
        <taxon>Pseudomonadati</taxon>
        <taxon>Gemmatimonadota</taxon>
        <taxon>Gemmatimonadia</taxon>
        <taxon>Gemmatimonadales</taxon>
        <taxon>Gemmatimonadaceae</taxon>
        <taxon>Gemmatirosa</taxon>
    </lineage>
</organism>
<dbReference type="InterPro" id="IPR002885">
    <property type="entry name" value="PPR_rpt"/>
</dbReference>
<sequence length="1023" mass="109468">MPATLRRHLTATSTDLNTLSQQGFRLVTLGRLALLDPAGAEEPTLSRRRRKLALLAFLATAGRPVPRERLVEMFWGDADEERARHSLYDALSHFRRVLGRDAVTARQEEVALSTDAVLAVDCVELAQEARWGHHVAAARLYAGPFLAGVSVPGSVAFDRWRDGEEERLAALFVRSSSAACAELGRRGEWTECAAVARRWVDADPLDEAAVAALIRALDAGGTAAGRRAALVAYEQLAESLRASLDVDPGDEVQRLAAGVRERLATGTPAVLSDVEREAAPPVAAPPVAAPVWTTPPIGDTAEFALEPLGAIDGTDDAGGVDASGRSTPTPPLPPRGPARARRRLGQALTGMAIVALAGAAWNVGDSWAARRRAAASTDGGGAAAAARPVVALVVDAEGDAAADSSLRWAADALLRSVDDELSRATDLTVLPPERARGVWPSSDSTAETAAALGARLGATLVARGILRREPDGMVLALRVHDVGAGGRVSVSTVIVDSTSFGLADRTAARILAAAGARGPGLHFAELETASAEAYEHYVRAATLKAALQDGWVQELDRAIAIDSNFVSALFDRYLAAYLQTDPATAARLHDRMLRVLDRASERDRRMVLAFDAHMGARPAVSEAQFRAAVDAYPDDPRSYTLLARALSEHGKFDEAERVLRRVIAMAGAEPPGAPCLSCESYLQLRETQLAAGDAAGAAATAAELAARHPTMASAWESLADAYTRAGRADDALEAWRHTLAMKGDTVFARAMTVRTLLVARRFDDADTVVRALLAATPGRAEPYDVRALLERERGQFRASLRSVDEAVARAHGTIGVMELGAYARLHDAAGLARLQRRLTPPMPPALVMRPLVGPEARAWAWWLALDADARAESGDTVGLRAVADSLERVGRLSYYARDWGLHDHVRGLLAERAGRWDEAARDFERAMYGRAGWTRTNAELARAYLALGRPADALRVLRWACAAPLDAMGRYETRTELDLLMARAFAAAGTRDSARTYAGYVRAAWAHADPEIRARLAELPAEP</sequence>
<dbReference type="OrthoDB" id="9766710at2"/>
<reference evidence="7 8" key="1">
    <citation type="journal article" date="2014" name="Genome Announc.">
        <title>Genome Sequence and Methylome of Soil Bacterium Gemmatirosa kalamazoonensis KBS708T, a Member of the Rarely Cultivated Gemmatimonadetes Phylum.</title>
        <authorList>
            <person name="Debruyn J.M."/>
            <person name="Radosevich M."/>
            <person name="Wommack K.E."/>
            <person name="Polson S.W."/>
            <person name="Hauser L.J."/>
            <person name="Fawaz M.N."/>
            <person name="Korlach J."/>
            <person name="Tsai Y.C."/>
        </authorList>
    </citation>
    <scope>NUCLEOTIDE SEQUENCE [LARGE SCALE GENOMIC DNA]</scope>
    <source>
        <strain evidence="7 8">KBS708</strain>
    </source>
</reference>
<keyword evidence="3" id="KW-0802">TPR repeat</keyword>
<dbReference type="RefSeq" id="WP_025410590.1">
    <property type="nucleotide sequence ID" value="NZ_CP007128.1"/>
</dbReference>
<dbReference type="SMART" id="SM00862">
    <property type="entry name" value="Trans_reg_C"/>
    <property type="match status" value="1"/>
</dbReference>
<dbReference type="InterPro" id="IPR051677">
    <property type="entry name" value="AfsR-DnrI-RedD_regulator"/>
</dbReference>
<dbReference type="Pfam" id="PF03704">
    <property type="entry name" value="BTAD"/>
    <property type="match status" value="1"/>
</dbReference>
<comment type="similarity">
    <text evidence="1">Belongs to the AfsR/DnrI/RedD regulatory family.</text>
</comment>
<dbReference type="InterPro" id="IPR011990">
    <property type="entry name" value="TPR-like_helical_dom_sf"/>
</dbReference>
<dbReference type="SUPFAM" id="SSF48452">
    <property type="entry name" value="TPR-like"/>
    <property type="match status" value="3"/>
</dbReference>
<dbReference type="PANTHER" id="PTHR35807">
    <property type="entry name" value="TRANSCRIPTIONAL REGULATOR REDD-RELATED"/>
    <property type="match status" value="1"/>
</dbReference>
<name>W0RFG2_9BACT</name>
<dbReference type="EMBL" id="CP007128">
    <property type="protein sequence ID" value="AHG89075.1"/>
    <property type="molecule type" value="Genomic_DNA"/>
</dbReference>
<dbReference type="KEGG" id="gba:J421_1538"/>
<dbReference type="InterPro" id="IPR001867">
    <property type="entry name" value="OmpR/PhoB-type_DNA-bd"/>
</dbReference>
<feature type="domain" description="Bacterial transcriptional activator" evidence="6">
    <location>
        <begin position="120"/>
        <end position="260"/>
    </location>
</feature>
<dbReference type="STRING" id="861299.J421_1538"/>
<dbReference type="InterPro" id="IPR005158">
    <property type="entry name" value="BTAD"/>
</dbReference>
<dbReference type="PATRIC" id="fig|861299.3.peg.1562"/>
<proteinExistence type="inferred from homology"/>
<gene>
    <name evidence="7" type="ORF">J421_1538</name>
</gene>
<feature type="region of interest" description="Disordered" evidence="4">
    <location>
        <begin position="314"/>
        <end position="339"/>
    </location>
</feature>
<evidence type="ECO:0000313" key="7">
    <source>
        <dbReference type="EMBL" id="AHG89075.1"/>
    </source>
</evidence>
<dbReference type="InterPro" id="IPR019734">
    <property type="entry name" value="TPR_rpt"/>
</dbReference>
<dbReference type="SMART" id="SM01043">
    <property type="entry name" value="BTAD"/>
    <property type="match status" value="1"/>
</dbReference>
<evidence type="ECO:0000313" key="8">
    <source>
        <dbReference type="Proteomes" id="UP000019151"/>
    </source>
</evidence>
<dbReference type="Pfam" id="PF13374">
    <property type="entry name" value="TPR_10"/>
    <property type="match status" value="1"/>
</dbReference>
<dbReference type="SUPFAM" id="SSF46894">
    <property type="entry name" value="C-terminal effector domain of the bipartite response regulators"/>
    <property type="match status" value="1"/>
</dbReference>
<dbReference type="InParanoid" id="W0RFG2"/>
<evidence type="ECO:0000259" key="6">
    <source>
        <dbReference type="SMART" id="SM01043"/>
    </source>
</evidence>
<dbReference type="PROSITE" id="PS51375">
    <property type="entry name" value="PPR"/>
    <property type="match status" value="1"/>
</dbReference>
<dbReference type="HOGENOM" id="CLU_300115_0_0_0"/>
<evidence type="ECO:0000256" key="2">
    <source>
        <dbReference type="ARBA" id="ARBA00023125"/>
    </source>
</evidence>
<dbReference type="GO" id="GO:0003677">
    <property type="term" value="F:DNA binding"/>
    <property type="evidence" value="ECO:0007669"/>
    <property type="project" value="UniProtKB-KW"/>
</dbReference>
<evidence type="ECO:0000256" key="3">
    <source>
        <dbReference type="PROSITE-ProRule" id="PRU00339"/>
    </source>
</evidence>
<dbReference type="InterPro" id="IPR016032">
    <property type="entry name" value="Sig_transdc_resp-reg_C-effctor"/>
</dbReference>
<dbReference type="PROSITE" id="PS50005">
    <property type="entry name" value="TPR"/>
    <property type="match status" value="1"/>
</dbReference>
<dbReference type="SMART" id="SM00028">
    <property type="entry name" value="TPR"/>
    <property type="match status" value="2"/>
</dbReference>
<dbReference type="eggNOG" id="COG0457">
    <property type="taxonomic scope" value="Bacteria"/>
</dbReference>